<sequence length="598" mass="68405">MKEPATNRPDFIPASLPTSTSCYTTTNAEYSLNGLWEFIFLGETATDVLPELPQNAWEKVLVPSAFDASVTLPGRRGLACYRCSLEIPPGCAAQLWFGALSLWSRVYVDGQLLRENACGYEPMRVSIPPSPHSLRELLVLVDNRFNFEITPMHEPYFDFYQYGGILREVKLRIRPPEGPWLEDIRVTPGENYRSGAITVDILVGGEPCGKQFDLMVIVDRHERQFLTSLRARTDSDSSFRFDLRVPSPRLWSPQAPELHQLKILLQDKDGKEQDSRLVRFGLRRIQARDGRLWLNDEPLVLKGVNRHEWHPNYGPCTPPSQMFSDIQWMKAMGCNCVRGSHYPQDQRFLDLCDELGLLVWEENLGWGQREKTFASAKFVEDHRQALLSMVRESYNHPCVFCWGFLNEAGTDSDYVRPVMEETVALLRAEDPQRLITFASMYAFTDQYFDLVDFISVNTYPGWYGCEQADKPLALIRTRLEEIVASVDERGLTDKPVVISEIGAEGLYGWRDAHGDFFTESYQARHLKAAIEAVLDIPRYSGILLWHFSDVRTYSGGRSLMRPRTFNNKGTLDEYRRPKEAFVAVKACFTDTTETEVDA</sequence>
<evidence type="ECO:0000256" key="3">
    <source>
        <dbReference type="ARBA" id="ARBA00023295"/>
    </source>
</evidence>
<feature type="domain" description="Glycoside hydrolase family 2 catalytic" evidence="5">
    <location>
        <begin position="286"/>
        <end position="588"/>
    </location>
</feature>
<evidence type="ECO:0000259" key="5">
    <source>
        <dbReference type="Pfam" id="PF02836"/>
    </source>
</evidence>
<gene>
    <name evidence="6" type="ORF">H5P28_05960</name>
</gene>
<name>A0A842HEQ9_9BACT</name>
<dbReference type="AlphaFoldDB" id="A0A842HEQ9"/>
<dbReference type="Gene3D" id="2.60.120.260">
    <property type="entry name" value="Galactose-binding domain-like"/>
    <property type="match status" value="1"/>
</dbReference>
<dbReference type="PROSITE" id="PS51257">
    <property type="entry name" value="PROKAR_LIPOPROTEIN"/>
    <property type="match status" value="1"/>
</dbReference>
<accession>A0A842HEQ9</accession>
<feature type="domain" description="Glycoside hydrolase family 2 immunoglobulin-like beta-sandwich" evidence="4">
    <location>
        <begin position="182"/>
        <end position="283"/>
    </location>
</feature>
<evidence type="ECO:0000313" key="6">
    <source>
        <dbReference type="EMBL" id="MBC2593801.1"/>
    </source>
</evidence>
<dbReference type="Pfam" id="PF00703">
    <property type="entry name" value="Glyco_hydro_2"/>
    <property type="match status" value="1"/>
</dbReference>
<evidence type="ECO:0000256" key="2">
    <source>
        <dbReference type="ARBA" id="ARBA00022801"/>
    </source>
</evidence>
<dbReference type="SUPFAM" id="SSF49785">
    <property type="entry name" value="Galactose-binding domain-like"/>
    <property type="match status" value="1"/>
</dbReference>
<comment type="similarity">
    <text evidence="1">Belongs to the glycosyl hydrolase 2 family.</text>
</comment>
<evidence type="ECO:0000256" key="1">
    <source>
        <dbReference type="ARBA" id="ARBA00007401"/>
    </source>
</evidence>
<dbReference type="InterPro" id="IPR036156">
    <property type="entry name" value="Beta-gal/glucu_dom_sf"/>
</dbReference>
<dbReference type="EMBL" id="JACHVB010000014">
    <property type="protein sequence ID" value="MBC2593801.1"/>
    <property type="molecule type" value="Genomic_DNA"/>
</dbReference>
<protein>
    <submittedName>
        <fullName evidence="6">Beta-galactosidase</fullName>
    </submittedName>
</protein>
<dbReference type="RefSeq" id="WP_185674800.1">
    <property type="nucleotide sequence ID" value="NZ_JACHVB010000014.1"/>
</dbReference>
<dbReference type="GO" id="GO:0004553">
    <property type="term" value="F:hydrolase activity, hydrolyzing O-glycosyl compounds"/>
    <property type="evidence" value="ECO:0007669"/>
    <property type="project" value="InterPro"/>
</dbReference>
<dbReference type="PANTHER" id="PTHR42732:SF1">
    <property type="entry name" value="BETA-MANNOSIDASE"/>
    <property type="match status" value="1"/>
</dbReference>
<dbReference type="SUPFAM" id="SSF51445">
    <property type="entry name" value="(Trans)glycosidases"/>
    <property type="match status" value="1"/>
</dbReference>
<evidence type="ECO:0000259" key="4">
    <source>
        <dbReference type="Pfam" id="PF00703"/>
    </source>
</evidence>
<dbReference type="SUPFAM" id="SSF49303">
    <property type="entry name" value="beta-Galactosidase/glucuronidase domain"/>
    <property type="match status" value="1"/>
</dbReference>
<proteinExistence type="inferred from homology"/>
<dbReference type="Proteomes" id="UP000546464">
    <property type="component" value="Unassembled WGS sequence"/>
</dbReference>
<dbReference type="InterPro" id="IPR006101">
    <property type="entry name" value="Glyco_hydro_2"/>
</dbReference>
<dbReference type="Pfam" id="PF02836">
    <property type="entry name" value="Glyco_hydro_2_C"/>
    <property type="match status" value="1"/>
</dbReference>
<dbReference type="InterPro" id="IPR006103">
    <property type="entry name" value="Glyco_hydro_2_cat"/>
</dbReference>
<dbReference type="GO" id="GO:0005975">
    <property type="term" value="P:carbohydrate metabolic process"/>
    <property type="evidence" value="ECO:0007669"/>
    <property type="project" value="InterPro"/>
</dbReference>
<keyword evidence="2" id="KW-0378">Hydrolase</keyword>
<dbReference type="InterPro" id="IPR006102">
    <property type="entry name" value="Ig-like_GH2"/>
</dbReference>
<comment type="caution">
    <text evidence="6">The sequence shown here is derived from an EMBL/GenBank/DDBJ whole genome shotgun (WGS) entry which is preliminary data.</text>
</comment>
<dbReference type="Gene3D" id="3.20.20.80">
    <property type="entry name" value="Glycosidases"/>
    <property type="match status" value="1"/>
</dbReference>
<keyword evidence="7" id="KW-1185">Reference proteome</keyword>
<keyword evidence="3" id="KW-0326">Glycosidase</keyword>
<dbReference type="Gene3D" id="2.60.40.10">
    <property type="entry name" value="Immunoglobulins"/>
    <property type="match status" value="1"/>
</dbReference>
<dbReference type="InterPro" id="IPR008979">
    <property type="entry name" value="Galactose-bd-like_sf"/>
</dbReference>
<organism evidence="6 7">
    <name type="scientific">Ruficoccus amylovorans</name>
    <dbReference type="NCBI Taxonomy" id="1804625"/>
    <lineage>
        <taxon>Bacteria</taxon>
        <taxon>Pseudomonadati</taxon>
        <taxon>Verrucomicrobiota</taxon>
        <taxon>Opitutia</taxon>
        <taxon>Puniceicoccales</taxon>
        <taxon>Cerasicoccaceae</taxon>
        <taxon>Ruficoccus</taxon>
    </lineage>
</organism>
<dbReference type="InterPro" id="IPR017853">
    <property type="entry name" value="GH"/>
</dbReference>
<evidence type="ECO:0000313" key="7">
    <source>
        <dbReference type="Proteomes" id="UP000546464"/>
    </source>
</evidence>
<reference evidence="6 7" key="1">
    <citation type="submission" date="2020-07" db="EMBL/GenBank/DDBJ databases">
        <authorList>
            <person name="Feng X."/>
        </authorList>
    </citation>
    <scope>NUCLEOTIDE SEQUENCE [LARGE SCALE GENOMIC DNA]</scope>
    <source>
        <strain evidence="6 7">JCM31066</strain>
    </source>
</reference>
<dbReference type="InterPro" id="IPR051913">
    <property type="entry name" value="GH2_Domain-Containing"/>
</dbReference>
<dbReference type="PRINTS" id="PR00132">
    <property type="entry name" value="GLHYDRLASE2"/>
</dbReference>
<dbReference type="InterPro" id="IPR013783">
    <property type="entry name" value="Ig-like_fold"/>
</dbReference>
<dbReference type="PANTHER" id="PTHR42732">
    <property type="entry name" value="BETA-GALACTOSIDASE"/>
    <property type="match status" value="1"/>
</dbReference>